<dbReference type="Pfam" id="PF00533">
    <property type="entry name" value="BRCT"/>
    <property type="match status" value="1"/>
</dbReference>
<keyword evidence="4" id="KW-1185">Reference proteome</keyword>
<dbReference type="PROSITE" id="PS50172">
    <property type="entry name" value="BRCT"/>
    <property type="match status" value="1"/>
</dbReference>
<accession>A0A8H3F5S7</accession>
<organism evidence="3 4">
    <name type="scientific">Gomphillus americanus</name>
    <dbReference type="NCBI Taxonomy" id="1940652"/>
    <lineage>
        <taxon>Eukaryota</taxon>
        <taxon>Fungi</taxon>
        <taxon>Dikarya</taxon>
        <taxon>Ascomycota</taxon>
        <taxon>Pezizomycotina</taxon>
        <taxon>Lecanoromycetes</taxon>
        <taxon>OSLEUM clade</taxon>
        <taxon>Ostropomycetidae</taxon>
        <taxon>Ostropales</taxon>
        <taxon>Graphidaceae</taxon>
        <taxon>Gomphilloideae</taxon>
        <taxon>Gomphillus</taxon>
    </lineage>
</organism>
<dbReference type="EMBL" id="CAJPDQ010000009">
    <property type="protein sequence ID" value="CAF9914826.1"/>
    <property type="molecule type" value="Genomic_DNA"/>
</dbReference>
<evidence type="ECO:0000313" key="3">
    <source>
        <dbReference type="EMBL" id="CAF9914826.1"/>
    </source>
</evidence>
<evidence type="ECO:0000259" key="2">
    <source>
        <dbReference type="PROSITE" id="PS50172"/>
    </source>
</evidence>
<feature type="compositionally biased region" description="Basic and acidic residues" evidence="1">
    <location>
        <begin position="138"/>
        <end position="155"/>
    </location>
</feature>
<evidence type="ECO:0000313" key="4">
    <source>
        <dbReference type="Proteomes" id="UP000664169"/>
    </source>
</evidence>
<dbReference type="InterPro" id="IPR001357">
    <property type="entry name" value="BRCT_dom"/>
</dbReference>
<dbReference type="AlphaFoldDB" id="A0A8H3F5S7"/>
<proteinExistence type="predicted"/>
<dbReference type="Gene3D" id="3.40.50.10190">
    <property type="entry name" value="BRCT domain"/>
    <property type="match status" value="1"/>
</dbReference>
<feature type="domain" description="BRCT" evidence="2">
    <location>
        <begin position="165"/>
        <end position="280"/>
    </location>
</feature>
<protein>
    <recommendedName>
        <fullName evidence="2">BRCT domain-containing protein</fullName>
    </recommendedName>
</protein>
<dbReference type="InterPro" id="IPR036420">
    <property type="entry name" value="BRCT_dom_sf"/>
</dbReference>
<evidence type="ECO:0000256" key="1">
    <source>
        <dbReference type="SAM" id="MobiDB-lite"/>
    </source>
</evidence>
<name>A0A8H3F5S7_9LECA</name>
<feature type="region of interest" description="Disordered" evidence="1">
    <location>
        <begin position="1"/>
        <end position="42"/>
    </location>
</feature>
<dbReference type="OrthoDB" id="427711at2759"/>
<sequence>MPASAPFKPVYKAPQPRREVFDPWNSASTGHQRAHNKLSGSEGWVHSRTLKLNAQLTTPDGGERISDLVGAGSANYGKDGRTNTGWDDTVQGWRGRQGLNGQDWGDVEEMIRDRRRLPKATESEAEDQDLPPPSAQPQKEDDRDPAASSTEREASVELAKQASARAPQIFASLTVLINGSTYPIVSDHKLKYLLTAHGARISIRHARRQVTHVIVGKPNSASDDWSNTIAGGGGLAGSKLEKEILMKNLALGKGVKYVGAEWVTESVKAGIRLPESRYPGVSTAPKGVKSVKDIFEAA</sequence>
<dbReference type="Proteomes" id="UP000664169">
    <property type="component" value="Unassembled WGS sequence"/>
</dbReference>
<reference evidence="3" key="1">
    <citation type="submission" date="2021-03" db="EMBL/GenBank/DDBJ databases">
        <authorList>
            <person name="Tagirdzhanova G."/>
        </authorList>
    </citation>
    <scope>NUCLEOTIDE SEQUENCE</scope>
</reference>
<gene>
    <name evidence="3" type="ORF">GOMPHAMPRED_008299</name>
</gene>
<dbReference type="SUPFAM" id="SSF52113">
    <property type="entry name" value="BRCT domain"/>
    <property type="match status" value="1"/>
</dbReference>
<feature type="region of interest" description="Disordered" evidence="1">
    <location>
        <begin position="73"/>
        <end position="161"/>
    </location>
</feature>
<comment type="caution">
    <text evidence="3">The sequence shown here is derived from an EMBL/GenBank/DDBJ whole genome shotgun (WGS) entry which is preliminary data.</text>
</comment>